<keyword evidence="2" id="KW-1185">Reference proteome</keyword>
<dbReference type="EMBL" id="AP024417">
    <property type="protein sequence ID" value="BCR84817.1"/>
    <property type="molecule type" value="Genomic_DNA"/>
</dbReference>
<evidence type="ECO:0000313" key="2">
    <source>
        <dbReference type="Proteomes" id="UP000637239"/>
    </source>
</evidence>
<reference evidence="1" key="1">
    <citation type="submission" date="2021-01" db="EMBL/GenBank/DDBJ databases">
        <authorList>
            <consortium name="Aspergillus chevalieri M1 genome sequencing consortium"/>
            <person name="Kazuki M."/>
            <person name="Futagami T."/>
        </authorList>
    </citation>
    <scope>NUCLEOTIDE SEQUENCE</scope>
    <source>
        <strain evidence="1">M1</strain>
    </source>
</reference>
<gene>
    <name evidence="1" type="ORF">ACHE_20275A</name>
</gene>
<protein>
    <submittedName>
        <fullName evidence="1">Uncharacterized protein</fullName>
    </submittedName>
</protein>
<accession>A0A7R7VI53</accession>
<dbReference type="RefSeq" id="XP_043133339.1">
    <property type="nucleotide sequence ID" value="XM_043284560.1"/>
</dbReference>
<name>A0A7R7VI53_ASPCH</name>
<dbReference type="Proteomes" id="UP000637239">
    <property type="component" value="Chromosome 2"/>
</dbReference>
<dbReference type="GeneID" id="66979176"/>
<dbReference type="KEGG" id="ache:ACHE_20275A"/>
<sequence>MGTGTINAIATAHETAYESSRDELLCNKSLFALLREYMRLKIPEMACSALTHGCAVLPSPLLQSKNTRKFDRRNEQRYKRFRRHWMETKWTNAAHGIFLYPHPGCSCREHKTTEYQLRGKRALGPGKDMTRDCNAMPKTWGQNLIRSFLLSTNDKEPYHGARSTD</sequence>
<dbReference type="AlphaFoldDB" id="A0A7R7VI53"/>
<reference evidence="1" key="2">
    <citation type="submission" date="2021-02" db="EMBL/GenBank/DDBJ databases">
        <title>Aspergillus chevalieri M1 genome sequence.</title>
        <authorList>
            <person name="Kadooka C."/>
            <person name="Mori K."/>
            <person name="Futagami T."/>
        </authorList>
    </citation>
    <scope>NUCLEOTIDE SEQUENCE</scope>
    <source>
        <strain evidence="1">M1</strain>
    </source>
</reference>
<organism evidence="1 2">
    <name type="scientific">Aspergillus chevalieri</name>
    <name type="common">Eurotium chevalieri</name>
    <dbReference type="NCBI Taxonomy" id="182096"/>
    <lineage>
        <taxon>Eukaryota</taxon>
        <taxon>Fungi</taxon>
        <taxon>Dikarya</taxon>
        <taxon>Ascomycota</taxon>
        <taxon>Pezizomycotina</taxon>
        <taxon>Eurotiomycetes</taxon>
        <taxon>Eurotiomycetidae</taxon>
        <taxon>Eurotiales</taxon>
        <taxon>Aspergillaceae</taxon>
        <taxon>Aspergillus</taxon>
        <taxon>Aspergillus subgen. Aspergillus</taxon>
    </lineage>
</organism>
<proteinExistence type="predicted"/>
<evidence type="ECO:0000313" key="1">
    <source>
        <dbReference type="EMBL" id="BCR84817.1"/>
    </source>
</evidence>